<feature type="compositionally biased region" description="Basic and acidic residues" evidence="1">
    <location>
        <begin position="132"/>
        <end position="141"/>
    </location>
</feature>
<feature type="compositionally biased region" description="Polar residues" evidence="1">
    <location>
        <begin position="410"/>
        <end position="422"/>
    </location>
</feature>
<dbReference type="PANTHER" id="PTHR15615">
    <property type="match status" value="1"/>
</dbReference>
<dbReference type="RefSeq" id="XP_069196258.1">
    <property type="nucleotide sequence ID" value="XM_069347495.1"/>
</dbReference>
<dbReference type="EMBL" id="JBFMKM010000018">
    <property type="protein sequence ID" value="KAL1296576.1"/>
    <property type="molecule type" value="Genomic_DNA"/>
</dbReference>
<comment type="caution">
    <text evidence="2">The sequence shown here is derived from an EMBL/GenBank/DDBJ whole genome shotgun (WGS) entry which is preliminary data.</text>
</comment>
<keyword evidence="3" id="KW-1185">Reference proteome</keyword>
<proteinExistence type="predicted"/>
<evidence type="ECO:0000256" key="1">
    <source>
        <dbReference type="SAM" id="MobiDB-lite"/>
    </source>
</evidence>
<name>A0ABR3P1P2_9PEZI</name>
<dbReference type="GeneID" id="95973776"/>
<reference evidence="2 3" key="1">
    <citation type="submission" date="2024-07" db="EMBL/GenBank/DDBJ databases">
        <title>Draft sequence of the Neodothiora populina.</title>
        <authorList>
            <person name="Drown D.D."/>
            <person name="Schuette U.S."/>
            <person name="Buechlein A.B."/>
            <person name="Rusch D.R."/>
            <person name="Winton L.W."/>
            <person name="Adams G.A."/>
        </authorList>
    </citation>
    <scope>NUCLEOTIDE SEQUENCE [LARGE SCALE GENOMIC DNA]</scope>
    <source>
        <strain evidence="2 3">CPC 39397</strain>
    </source>
</reference>
<feature type="region of interest" description="Disordered" evidence="1">
    <location>
        <begin position="119"/>
        <end position="145"/>
    </location>
</feature>
<feature type="compositionally biased region" description="Polar residues" evidence="1">
    <location>
        <begin position="509"/>
        <end position="520"/>
    </location>
</feature>
<dbReference type="InterPro" id="IPR013922">
    <property type="entry name" value="Cyclin_PHO80-like"/>
</dbReference>
<gene>
    <name evidence="2" type="ORF">AAFC00_000073</name>
</gene>
<evidence type="ECO:0000313" key="2">
    <source>
        <dbReference type="EMBL" id="KAL1296576.1"/>
    </source>
</evidence>
<feature type="region of interest" description="Disordered" evidence="1">
    <location>
        <begin position="338"/>
        <end position="422"/>
    </location>
</feature>
<organism evidence="2 3">
    <name type="scientific">Neodothiora populina</name>
    <dbReference type="NCBI Taxonomy" id="2781224"/>
    <lineage>
        <taxon>Eukaryota</taxon>
        <taxon>Fungi</taxon>
        <taxon>Dikarya</taxon>
        <taxon>Ascomycota</taxon>
        <taxon>Pezizomycotina</taxon>
        <taxon>Dothideomycetes</taxon>
        <taxon>Dothideomycetidae</taxon>
        <taxon>Dothideales</taxon>
        <taxon>Dothioraceae</taxon>
        <taxon>Neodothiora</taxon>
    </lineage>
</organism>
<dbReference type="Pfam" id="PF08613">
    <property type="entry name" value="Cyclin"/>
    <property type="match status" value="1"/>
</dbReference>
<dbReference type="PANTHER" id="PTHR15615:SF118">
    <property type="entry name" value="CYCLIN, HYPOTHETICAL (EUROFUNG)"/>
    <property type="match status" value="1"/>
</dbReference>
<evidence type="ECO:0008006" key="4">
    <source>
        <dbReference type="Google" id="ProtNLM"/>
    </source>
</evidence>
<accession>A0ABR3P1P2</accession>
<evidence type="ECO:0000313" key="3">
    <source>
        <dbReference type="Proteomes" id="UP001562354"/>
    </source>
</evidence>
<feature type="compositionally biased region" description="Polar residues" evidence="1">
    <location>
        <begin position="346"/>
        <end position="375"/>
    </location>
</feature>
<protein>
    <recommendedName>
        <fullName evidence="4">Cyclin</fullName>
    </recommendedName>
</protein>
<dbReference type="CDD" id="cd20557">
    <property type="entry name" value="CYCLIN_ScPCL1-like"/>
    <property type="match status" value="1"/>
</dbReference>
<dbReference type="Gene3D" id="1.10.472.10">
    <property type="entry name" value="Cyclin-like"/>
    <property type="match status" value="1"/>
</dbReference>
<sequence length="650" mass="71458">MLNALSSRPMHPAPIVQFRNPFSQFHRPQSYYNYDFDALSPSAGCEKTTPTNYRPLTPPPEMNTVATNLQHSQYPYCGEKSNSSTRYAVGHPRYDSGYHYQAAALEGSMGKADVAPNTTNKPRSPVFLQHPKPHDSKKESRMSSIAPSLQIPRSVNNSQGSLAELAAQITCLFWFESSATLGLAESFATYKHAVQPLVPDAIPSTGFRKWVTTILSTTQVAQNVIILALLFVYRLKKLNPSVKGKPGSEYRLLTVALMLGNKFLDDNTYTNKTWAEVSGISVSEVHVMEVEFLSNMKYALFTSAEEWDQWQTKLGMFASFFDQASHVPAMQSSTGALGITLPSPPISNHASPPYSGSHTHPQYAKSVTPSIASTPNPSPLGPIPKLHSQSTRKRSLDDASVSQPAKRHATTNSNYGQTFPSGSNALTYNQSAFLPRVPLPSLGIPLSQSNAVTPQSGTAEHQQQMLPQLPPLNYNQRSYGSTPVPTTSWTSTPSMTASVNHYQPPVQLTPVSQGLTQPRHQSPYPGSAGVSPTHGGLSATGQTLSSQLSPSYYLEQRNSPYRPIRSVSTLLVPPPQRTRDQPQHVCRDQMHYQPLGRPQELQTGQLPYIAQNQWIDGNHQTSATAYQWPSFLPSYNQQQLPLPTPSFGRT</sequence>
<dbReference type="Proteomes" id="UP001562354">
    <property type="component" value="Unassembled WGS sequence"/>
</dbReference>
<feature type="region of interest" description="Disordered" evidence="1">
    <location>
        <begin position="505"/>
        <end position="544"/>
    </location>
</feature>